<evidence type="ECO:0000313" key="2">
    <source>
        <dbReference type="EMBL" id="MFC1410370.1"/>
    </source>
</evidence>
<feature type="domain" description="Helix-turn-helix" evidence="1">
    <location>
        <begin position="9"/>
        <end position="66"/>
    </location>
</feature>
<accession>A0ABV6V9G0</accession>
<reference evidence="2 3" key="1">
    <citation type="submission" date="2024-09" db="EMBL/GenBank/DDBJ databases">
        <authorList>
            <person name="Lee S.D."/>
        </authorList>
    </citation>
    <scope>NUCLEOTIDE SEQUENCE [LARGE SCALE GENOMIC DNA]</scope>
    <source>
        <strain evidence="2 3">N1-1</strain>
    </source>
</reference>
<evidence type="ECO:0000313" key="3">
    <source>
        <dbReference type="Proteomes" id="UP001592582"/>
    </source>
</evidence>
<name>A0ABV6V9G0_9ACTN</name>
<evidence type="ECO:0000259" key="1">
    <source>
        <dbReference type="Pfam" id="PF19575"/>
    </source>
</evidence>
<organism evidence="2 3">
    <name type="scientific">Streptacidiphilus alkalitolerans</name>
    <dbReference type="NCBI Taxonomy" id="3342712"/>
    <lineage>
        <taxon>Bacteria</taxon>
        <taxon>Bacillati</taxon>
        <taxon>Actinomycetota</taxon>
        <taxon>Actinomycetes</taxon>
        <taxon>Kitasatosporales</taxon>
        <taxon>Streptomycetaceae</taxon>
        <taxon>Streptacidiphilus</taxon>
    </lineage>
</organism>
<protein>
    <submittedName>
        <fullName evidence="2">Helix-turn-helix domain-containing protein</fullName>
    </submittedName>
</protein>
<gene>
    <name evidence="2" type="ORF">ACEZDG_13955</name>
</gene>
<keyword evidence="3" id="KW-1185">Reference proteome</keyword>
<dbReference type="Pfam" id="PF19575">
    <property type="entry name" value="HTH_58"/>
    <property type="match status" value="1"/>
</dbReference>
<sequence length="73" mass="8344">MTGQREHRARPIGADRERMLADLKRRYEAGASIRQLMQLTRRSYGCIHQRLTAAGVQLRPPGKDQRLTEGDPT</sequence>
<dbReference type="Proteomes" id="UP001592582">
    <property type="component" value="Unassembled WGS sequence"/>
</dbReference>
<proteinExistence type="predicted"/>
<comment type="caution">
    <text evidence="2">The sequence shown here is derived from an EMBL/GenBank/DDBJ whole genome shotgun (WGS) entry which is preliminary data.</text>
</comment>
<dbReference type="InterPro" id="IPR045745">
    <property type="entry name" value="HTH_58_Actinobacteria-type"/>
</dbReference>
<dbReference type="EMBL" id="JBHEZX010000005">
    <property type="protein sequence ID" value="MFC1410370.1"/>
    <property type="molecule type" value="Genomic_DNA"/>
</dbReference>
<dbReference type="RefSeq" id="WP_380507889.1">
    <property type="nucleotide sequence ID" value="NZ_JBHEZX010000005.1"/>
</dbReference>